<keyword evidence="2" id="KW-1133">Transmembrane helix</keyword>
<feature type="compositionally biased region" description="Low complexity" evidence="1">
    <location>
        <begin position="444"/>
        <end position="455"/>
    </location>
</feature>
<dbReference type="Proteomes" id="UP000623608">
    <property type="component" value="Unassembled WGS sequence"/>
</dbReference>
<feature type="compositionally biased region" description="Gly residues" evidence="1">
    <location>
        <begin position="411"/>
        <end position="443"/>
    </location>
</feature>
<dbReference type="Pfam" id="PF13620">
    <property type="entry name" value="CarboxypepD_reg"/>
    <property type="match status" value="1"/>
</dbReference>
<evidence type="ECO:0000256" key="2">
    <source>
        <dbReference type="SAM" id="Phobius"/>
    </source>
</evidence>
<dbReference type="AlphaFoldDB" id="A0A919NU78"/>
<feature type="compositionally biased region" description="Gly residues" evidence="1">
    <location>
        <begin position="573"/>
        <end position="588"/>
    </location>
</feature>
<sequence length="623" mass="61671">MAQAGALLAVVLGVIVVAPAVALADPPEVQITSLPTDVVSGNSLQMGFKVRAVNVNGGAGGQATATIKVTGMTCDGCNQIAQVSSDGTDFSVKLTAPTVNAGTTQTVNISVSATINGESNSTSQPVNVKGPDKPQTVTSISGKVKDQDGKAISGAAVAMKDSAGHAYQTTTNGSGGYSFNSSDSSQITPGNISVGALKDGFNAATVQIQAAAGKSVSVPLTLKAVEATASATPSASVSAAASAEALDEATEDPTDDESTAVDANTENKASESGGGSGSMLFIIVGGLLVAAGVGAIVLVLMRRKNNGEGGGVDDDPTSMPVGPGGVVPPSQGRFNDATRVASPMGAGPAATMMAPRAASPMSDAPTMLHRPVEDEFPDPYGVPVPNQGGYAGGGGGTYGEPAQYGRPQDDGYGGGQYGAPQGGGQYGAPQGGGQYGAPQGGQYGAAAAPAGAPQQRYDEPTGMYRPEAAGNDYDEYDQPGAQQYGGAAQGGQYGGGQQYGAPQGGQYGAPAAPAGQYGGGGYDDQAGYGPQQGGQYGAAPQGGQYGAPQGGGYDQYSGGQGGQYGAPAAPAGQYGGGGGGYDQGGYGDQRGDYNEQNRHGGQPPRPHEPSQPGQRRSLDWMDN</sequence>
<dbReference type="SUPFAM" id="SSF49464">
    <property type="entry name" value="Carboxypeptidase regulatory domain-like"/>
    <property type="match status" value="1"/>
</dbReference>
<dbReference type="EMBL" id="BOMY01000048">
    <property type="protein sequence ID" value="GIF24788.1"/>
    <property type="molecule type" value="Genomic_DNA"/>
</dbReference>
<evidence type="ECO:0000313" key="3">
    <source>
        <dbReference type="EMBL" id="GIF24788.1"/>
    </source>
</evidence>
<feature type="transmembrane region" description="Helical" evidence="2">
    <location>
        <begin position="279"/>
        <end position="300"/>
    </location>
</feature>
<name>A0A919NU78_9ACTN</name>
<reference evidence="3" key="1">
    <citation type="submission" date="2021-01" db="EMBL/GenBank/DDBJ databases">
        <title>Whole genome shotgun sequence of Actinoplanes tereljensis NBRC 105297.</title>
        <authorList>
            <person name="Komaki H."/>
            <person name="Tamura T."/>
        </authorList>
    </citation>
    <scope>NUCLEOTIDE SEQUENCE</scope>
    <source>
        <strain evidence="3">NBRC 105297</strain>
    </source>
</reference>
<feature type="region of interest" description="Disordered" evidence="1">
    <location>
        <begin position="391"/>
        <end position="623"/>
    </location>
</feature>
<feature type="compositionally biased region" description="Polar residues" evidence="1">
    <location>
        <begin position="116"/>
        <end position="126"/>
    </location>
</feature>
<evidence type="ECO:0000313" key="4">
    <source>
        <dbReference type="Proteomes" id="UP000623608"/>
    </source>
</evidence>
<feature type="compositionally biased region" description="Acidic residues" evidence="1">
    <location>
        <begin position="245"/>
        <end position="259"/>
    </location>
</feature>
<dbReference type="Gene3D" id="2.60.40.1120">
    <property type="entry name" value="Carboxypeptidase-like, regulatory domain"/>
    <property type="match status" value="1"/>
</dbReference>
<dbReference type="CDD" id="cd12087">
    <property type="entry name" value="TM_EGFR-like"/>
    <property type="match status" value="1"/>
</dbReference>
<gene>
    <name evidence="3" type="ORF">Ate02nite_75180</name>
</gene>
<protein>
    <recommendedName>
        <fullName evidence="5">Carboxypeptidase family protein</fullName>
    </recommendedName>
</protein>
<feature type="compositionally biased region" description="Gly residues" evidence="1">
    <location>
        <begin position="487"/>
        <end position="507"/>
    </location>
</feature>
<feature type="region of interest" description="Disordered" evidence="1">
    <location>
        <begin position="233"/>
        <end position="274"/>
    </location>
</feature>
<feature type="compositionally biased region" description="Gly residues" evidence="1">
    <location>
        <begin position="543"/>
        <end position="564"/>
    </location>
</feature>
<proteinExistence type="predicted"/>
<feature type="compositionally biased region" description="Low complexity" evidence="1">
    <location>
        <begin position="233"/>
        <end position="244"/>
    </location>
</feature>
<comment type="caution">
    <text evidence="3">The sequence shown here is derived from an EMBL/GenBank/DDBJ whole genome shotgun (WGS) entry which is preliminary data.</text>
</comment>
<keyword evidence="2" id="KW-0472">Membrane</keyword>
<evidence type="ECO:0008006" key="5">
    <source>
        <dbReference type="Google" id="ProtNLM"/>
    </source>
</evidence>
<dbReference type="InterPro" id="IPR008969">
    <property type="entry name" value="CarboxyPept-like_regulatory"/>
</dbReference>
<feature type="compositionally biased region" description="Basic and acidic residues" evidence="1">
    <location>
        <begin position="589"/>
        <end position="598"/>
    </location>
</feature>
<keyword evidence="2" id="KW-0812">Transmembrane</keyword>
<feature type="region of interest" description="Disordered" evidence="1">
    <location>
        <begin position="116"/>
        <end position="140"/>
    </location>
</feature>
<organism evidence="3 4">
    <name type="scientific">Paractinoplanes tereljensis</name>
    <dbReference type="NCBI Taxonomy" id="571912"/>
    <lineage>
        <taxon>Bacteria</taxon>
        <taxon>Bacillati</taxon>
        <taxon>Actinomycetota</taxon>
        <taxon>Actinomycetes</taxon>
        <taxon>Micromonosporales</taxon>
        <taxon>Micromonosporaceae</taxon>
        <taxon>Paractinoplanes</taxon>
    </lineage>
</organism>
<evidence type="ECO:0000256" key="1">
    <source>
        <dbReference type="SAM" id="MobiDB-lite"/>
    </source>
</evidence>
<keyword evidence="4" id="KW-1185">Reference proteome</keyword>
<accession>A0A919NU78</accession>